<accession>A0A163M6C5</accession>
<evidence type="ECO:0000313" key="2">
    <source>
        <dbReference type="EMBL" id="SAM01699.1"/>
    </source>
</evidence>
<dbReference type="InterPro" id="IPR022210">
    <property type="entry name" value="TF_GCR1-like"/>
</dbReference>
<sequence>METLDPPCASSAIGIYSDMASYTHALERVQASSWSSWTGASPCRDLKSLAHTLLQQCVPMIVQRLCAMQEDLVNKIDSQQATFTTTNDCISELVTAKATLSLNLNYNDGSSSVLTTSSPSSSLIAFTTTTTTTTTSATILATTTIYDGLAGGYPVETLVRQWGAKWREDQTLKFFNRCRSIITTINNFAQQHNITIETAANDAEERCSRLNKSLHHFAEHDDQILE</sequence>
<dbReference type="InParanoid" id="A0A163M6C5"/>
<dbReference type="OrthoDB" id="2287578at2759"/>
<dbReference type="Proteomes" id="UP000078561">
    <property type="component" value="Unassembled WGS sequence"/>
</dbReference>
<organism evidence="2">
    <name type="scientific">Absidia glauca</name>
    <name type="common">Pin mould</name>
    <dbReference type="NCBI Taxonomy" id="4829"/>
    <lineage>
        <taxon>Eukaryota</taxon>
        <taxon>Fungi</taxon>
        <taxon>Fungi incertae sedis</taxon>
        <taxon>Mucoromycota</taxon>
        <taxon>Mucoromycotina</taxon>
        <taxon>Mucoromycetes</taxon>
        <taxon>Mucorales</taxon>
        <taxon>Cunninghamellaceae</taxon>
        <taxon>Absidia</taxon>
    </lineage>
</organism>
<protein>
    <recommendedName>
        <fullName evidence="1">Transcription activator GCR1-like domain-containing protein</fullName>
    </recommendedName>
</protein>
<proteinExistence type="predicted"/>
<dbReference type="AlphaFoldDB" id="A0A163M6C5"/>
<reference evidence="2" key="1">
    <citation type="submission" date="2016-04" db="EMBL/GenBank/DDBJ databases">
        <authorList>
            <person name="Evans L.H."/>
            <person name="Alamgir A."/>
            <person name="Owens N."/>
            <person name="Weber N.D."/>
            <person name="Virtaneva K."/>
            <person name="Barbian K."/>
            <person name="Babar A."/>
            <person name="Rosenke K."/>
        </authorList>
    </citation>
    <scope>NUCLEOTIDE SEQUENCE [LARGE SCALE GENOMIC DNA]</scope>
    <source>
        <strain evidence="2">CBS 101.48</strain>
    </source>
</reference>
<dbReference type="Pfam" id="PF12550">
    <property type="entry name" value="GCR1_C"/>
    <property type="match status" value="1"/>
</dbReference>
<name>A0A163M6C5_ABSGL</name>
<evidence type="ECO:0000313" key="3">
    <source>
        <dbReference type="Proteomes" id="UP000078561"/>
    </source>
</evidence>
<gene>
    <name evidence="2" type="primary">ABSGL_07448.1 scaffold 8890</name>
</gene>
<dbReference type="EMBL" id="LT553587">
    <property type="protein sequence ID" value="SAM01699.1"/>
    <property type="molecule type" value="Genomic_DNA"/>
</dbReference>
<feature type="domain" description="Transcription activator GCR1-like" evidence="1">
    <location>
        <begin position="146"/>
        <end position="205"/>
    </location>
</feature>
<evidence type="ECO:0000259" key="1">
    <source>
        <dbReference type="Pfam" id="PF12550"/>
    </source>
</evidence>
<keyword evidence="3" id="KW-1185">Reference proteome</keyword>